<reference evidence="7 8" key="1">
    <citation type="submission" date="2024-09" db="EMBL/GenBank/DDBJ databases">
        <authorList>
            <person name="Sun Q."/>
            <person name="Mori K."/>
        </authorList>
    </citation>
    <scope>NUCLEOTIDE SEQUENCE [LARGE SCALE GENOMIC DNA]</scope>
    <source>
        <strain evidence="7 8">CECT 8064</strain>
    </source>
</reference>
<proteinExistence type="predicted"/>
<comment type="subcellular location">
    <subcellularLocation>
        <location evidence="1">Cell inner membrane</location>
    </subcellularLocation>
</comment>
<evidence type="ECO:0000256" key="1">
    <source>
        <dbReference type="ARBA" id="ARBA00004533"/>
    </source>
</evidence>
<keyword evidence="4" id="KW-0175">Coiled coil</keyword>
<sequence length="626" mass="68943">MSKFKLQTIGALSLLVAAIVIILATLDYRSFRSESVYQYKELLREQNQTIEARLVEKFESYRRELGALSLSESDIQDRQVASHVVHQMNAIQRAQKAFSDAVFILTRDGTIYNSDGEMMPTNAKQSNRSYYDAVFNKGDDFYVSKPYVSSSTGNTVIAIIKKINTTVSLFTIVQIDAVVGDLEQKKNLFLYSDDGTILVAPYDDFIGANMFEKRPLYKQFSTSSPELSYSVEVDGEERDFTVFWSKIDINGWSFVTFIADSVIHSQANAQLGYTALTGFICLIIAAAILVWIMNKMILAPVGGAPDDIASLMEVMASGDLTQNRDKTGKETGIYLSLINLSGQLSALIKNSHGISENVSSSAQELNVVMSQTQDNAQHELQQMEQVATAINELSSTSEEVSNKAVLAEEEARKTQNSVEKGKNTLESSIDLTSRINISVSDTAEIVNELSQFIQEIGTVTEVINNISEQTNLLALNAAIEAARAGDQGRGFSVVADEVRVLATRTQESTVNIQKIIEKLQAQSAVANKNMMENVELIEDSVVLADQIKAAFEDISTASQSISDINALVATASQQQFAVTEEISQSITHTFDLVNRNVAAIHQTLQASSELAQQAESQRHELKFFKI</sequence>
<evidence type="ECO:0000256" key="5">
    <source>
        <dbReference type="SAM" id="Phobius"/>
    </source>
</evidence>
<evidence type="ECO:0000256" key="3">
    <source>
        <dbReference type="PROSITE-ProRule" id="PRU00284"/>
    </source>
</evidence>
<feature type="transmembrane region" description="Helical" evidence="5">
    <location>
        <begin position="6"/>
        <end position="26"/>
    </location>
</feature>
<evidence type="ECO:0000313" key="8">
    <source>
        <dbReference type="Proteomes" id="UP001589645"/>
    </source>
</evidence>
<keyword evidence="5" id="KW-0472">Membrane</keyword>
<evidence type="ECO:0000256" key="4">
    <source>
        <dbReference type="SAM" id="Coils"/>
    </source>
</evidence>
<dbReference type="Pfam" id="PF00015">
    <property type="entry name" value="MCPsignal"/>
    <property type="match status" value="1"/>
</dbReference>
<keyword evidence="5" id="KW-1133">Transmembrane helix</keyword>
<dbReference type="PANTHER" id="PTHR32089">
    <property type="entry name" value="METHYL-ACCEPTING CHEMOTAXIS PROTEIN MCPB"/>
    <property type="match status" value="1"/>
</dbReference>
<evidence type="ECO:0000259" key="6">
    <source>
        <dbReference type="PROSITE" id="PS50111"/>
    </source>
</evidence>
<gene>
    <name evidence="7" type="ORF">ACFFUV_15005</name>
</gene>
<keyword evidence="2 3" id="KW-0807">Transducer</keyword>
<organism evidence="7 8">
    <name type="scientific">Vibrio olivae</name>
    <dbReference type="NCBI Taxonomy" id="1243002"/>
    <lineage>
        <taxon>Bacteria</taxon>
        <taxon>Pseudomonadati</taxon>
        <taxon>Pseudomonadota</taxon>
        <taxon>Gammaproteobacteria</taxon>
        <taxon>Vibrionales</taxon>
        <taxon>Vibrionaceae</taxon>
        <taxon>Vibrio</taxon>
    </lineage>
</organism>
<accession>A0ABV5HRV6</accession>
<dbReference type="SUPFAM" id="SSF103190">
    <property type="entry name" value="Sensory domain-like"/>
    <property type="match status" value="1"/>
</dbReference>
<dbReference type="InterPro" id="IPR004089">
    <property type="entry name" value="MCPsignal_dom"/>
</dbReference>
<keyword evidence="8" id="KW-1185">Reference proteome</keyword>
<feature type="domain" description="Methyl-accepting transducer" evidence="6">
    <location>
        <begin position="354"/>
        <end position="590"/>
    </location>
</feature>
<dbReference type="EMBL" id="JBHMEP010000004">
    <property type="protein sequence ID" value="MFB9136281.1"/>
    <property type="molecule type" value="Genomic_DNA"/>
</dbReference>
<keyword evidence="5" id="KW-0812">Transmembrane</keyword>
<evidence type="ECO:0000256" key="2">
    <source>
        <dbReference type="ARBA" id="ARBA00023224"/>
    </source>
</evidence>
<dbReference type="CDD" id="cd11386">
    <property type="entry name" value="MCP_signal"/>
    <property type="match status" value="1"/>
</dbReference>
<dbReference type="PANTHER" id="PTHR32089:SF33">
    <property type="entry name" value="TOXIN COREGULATED PILUS BIOSYNTHESIS PROTEIN I"/>
    <property type="match status" value="1"/>
</dbReference>
<name>A0ABV5HRV6_9VIBR</name>
<dbReference type="Gene3D" id="3.30.450.20">
    <property type="entry name" value="PAS domain"/>
    <property type="match status" value="2"/>
</dbReference>
<dbReference type="RefSeq" id="WP_390194364.1">
    <property type="nucleotide sequence ID" value="NZ_JBHMEP010000004.1"/>
</dbReference>
<dbReference type="Gene3D" id="1.10.287.950">
    <property type="entry name" value="Methyl-accepting chemotaxis protein"/>
    <property type="match status" value="1"/>
</dbReference>
<dbReference type="SMART" id="SM00283">
    <property type="entry name" value="MA"/>
    <property type="match status" value="1"/>
</dbReference>
<dbReference type="InterPro" id="IPR029151">
    <property type="entry name" value="Sensor-like_sf"/>
</dbReference>
<comment type="caution">
    <text evidence="7">The sequence shown here is derived from an EMBL/GenBank/DDBJ whole genome shotgun (WGS) entry which is preliminary data.</text>
</comment>
<evidence type="ECO:0000313" key="7">
    <source>
        <dbReference type="EMBL" id="MFB9136281.1"/>
    </source>
</evidence>
<dbReference type="Proteomes" id="UP001589645">
    <property type="component" value="Unassembled WGS sequence"/>
</dbReference>
<feature type="coiled-coil region" evidence="4">
    <location>
        <begin position="373"/>
        <end position="410"/>
    </location>
</feature>
<dbReference type="SUPFAM" id="SSF58104">
    <property type="entry name" value="Methyl-accepting chemotaxis protein (MCP) signaling domain"/>
    <property type="match status" value="1"/>
</dbReference>
<protein>
    <submittedName>
        <fullName evidence="7">Methyl-accepting chemotaxis protein</fullName>
    </submittedName>
</protein>
<feature type="transmembrane region" description="Helical" evidence="5">
    <location>
        <begin position="271"/>
        <end position="293"/>
    </location>
</feature>
<dbReference type="PROSITE" id="PS50111">
    <property type="entry name" value="CHEMOTAXIS_TRANSDUC_2"/>
    <property type="match status" value="1"/>
</dbReference>